<evidence type="ECO:0000256" key="1">
    <source>
        <dbReference type="SAM" id="MobiDB-lite"/>
    </source>
</evidence>
<feature type="region of interest" description="Disordered" evidence="1">
    <location>
        <begin position="1"/>
        <end position="86"/>
    </location>
</feature>
<dbReference type="EMBL" id="MU005570">
    <property type="protein sequence ID" value="KAF2691158.1"/>
    <property type="molecule type" value="Genomic_DNA"/>
</dbReference>
<dbReference type="InterPro" id="IPR038883">
    <property type="entry name" value="AN11006-like"/>
</dbReference>
<name>A0A6G1JL48_9PLEO</name>
<proteinExistence type="predicted"/>
<keyword evidence="3" id="KW-1185">Reference proteome</keyword>
<organism evidence="2 3">
    <name type="scientific">Lentithecium fluviatile CBS 122367</name>
    <dbReference type="NCBI Taxonomy" id="1168545"/>
    <lineage>
        <taxon>Eukaryota</taxon>
        <taxon>Fungi</taxon>
        <taxon>Dikarya</taxon>
        <taxon>Ascomycota</taxon>
        <taxon>Pezizomycotina</taxon>
        <taxon>Dothideomycetes</taxon>
        <taxon>Pleosporomycetidae</taxon>
        <taxon>Pleosporales</taxon>
        <taxon>Massarineae</taxon>
        <taxon>Lentitheciaceae</taxon>
        <taxon>Lentithecium</taxon>
    </lineage>
</organism>
<feature type="compositionally biased region" description="Pro residues" evidence="1">
    <location>
        <begin position="52"/>
        <end position="62"/>
    </location>
</feature>
<sequence>MRKRAVRERESKKRRVGGDALVNVAGASHADNASAPSFTSRRLTMNSNRSPNPSPPPTPTPTPSRTAKMGRQRVDLTSGESKLGCPTAHEKDAWKEVFDEMAQKSGAAATAEPSSAPLQLPDLQSRSRSFMSRVPTDHRLPSLRLLDEGDIADAEKESSRIGHCTRSSLSRYRYGTISEALGLGRNVLTQTDKEELIRRARSNHKRIAPINVREGSEMKELPKCCDAPAIVPLGGIALCGNCGGSMNLLDPSNPPGDPISDCCSVPSVQGHTGVRACGVCGQALNDSGAALFATTFSSPPLRNLASRENIASNTASAQGDCTNPLVMPPSSDGTSSPEHSHHRYFPVNFYKKARGAAGARDSSLMELDESDPSDEASAPAEFEAQFDSHAPSSPGTVFTKFMELPGEIRERVHHFVLAADKPIVPHLCDARSYDDGYIKFHDENEERHDAVHKRLNITRTSRLVRNESLPIFYSANTFKVCADLLTYFERLAHLGRFHMIRNVTFTVDFMRELMAPKALRDILQNVAEQEAYEKTIIGANMKTTRDKKWREALLNTIANANLDQACDEAVTGGHEDTDLTQASEADIDHQNDVVTDPAEDLAFSVSSTSDTFPPLEVFQPDLTRFYTNKRTVLSKHPQYIAGGLNWISTFLVLRKLASEFTSKSADTPSAEYSHKLVLHVPTAQIFTAYDTLKYFPAICEGLGIKLHFAEGREVECGRWGIRFDWRQKYQKKDFKAESDVNGGKSWDLDALSKRIKEMYPDLDKIRRPERNVYMRSNCKGTGIEWFTVHTAGGGHW</sequence>
<feature type="compositionally biased region" description="Polar residues" evidence="1">
    <location>
        <begin position="34"/>
        <end position="45"/>
    </location>
</feature>
<protein>
    <submittedName>
        <fullName evidence="2">Uncharacterized protein</fullName>
    </submittedName>
</protein>
<dbReference type="Proteomes" id="UP000799291">
    <property type="component" value="Unassembled WGS sequence"/>
</dbReference>
<reference evidence="2" key="1">
    <citation type="journal article" date="2020" name="Stud. Mycol.">
        <title>101 Dothideomycetes genomes: a test case for predicting lifestyles and emergence of pathogens.</title>
        <authorList>
            <person name="Haridas S."/>
            <person name="Albert R."/>
            <person name="Binder M."/>
            <person name="Bloem J."/>
            <person name="Labutti K."/>
            <person name="Salamov A."/>
            <person name="Andreopoulos B."/>
            <person name="Baker S."/>
            <person name="Barry K."/>
            <person name="Bills G."/>
            <person name="Bluhm B."/>
            <person name="Cannon C."/>
            <person name="Castanera R."/>
            <person name="Culley D."/>
            <person name="Daum C."/>
            <person name="Ezra D."/>
            <person name="Gonzalez J."/>
            <person name="Henrissat B."/>
            <person name="Kuo A."/>
            <person name="Liang C."/>
            <person name="Lipzen A."/>
            <person name="Lutzoni F."/>
            <person name="Magnuson J."/>
            <person name="Mondo S."/>
            <person name="Nolan M."/>
            <person name="Ohm R."/>
            <person name="Pangilinan J."/>
            <person name="Park H.-J."/>
            <person name="Ramirez L."/>
            <person name="Alfaro M."/>
            <person name="Sun H."/>
            <person name="Tritt A."/>
            <person name="Yoshinaga Y."/>
            <person name="Zwiers L.-H."/>
            <person name="Turgeon B."/>
            <person name="Goodwin S."/>
            <person name="Spatafora J."/>
            <person name="Crous P."/>
            <person name="Grigoriev I."/>
        </authorList>
    </citation>
    <scope>NUCLEOTIDE SEQUENCE</scope>
    <source>
        <strain evidence="2">CBS 122367</strain>
    </source>
</reference>
<evidence type="ECO:0000313" key="2">
    <source>
        <dbReference type="EMBL" id="KAF2691158.1"/>
    </source>
</evidence>
<feature type="region of interest" description="Disordered" evidence="1">
    <location>
        <begin position="360"/>
        <end position="381"/>
    </location>
</feature>
<evidence type="ECO:0000313" key="3">
    <source>
        <dbReference type="Proteomes" id="UP000799291"/>
    </source>
</evidence>
<dbReference type="OrthoDB" id="62952at2759"/>
<gene>
    <name evidence="2" type="ORF">K458DRAFT_412471</name>
</gene>
<dbReference type="PANTHER" id="PTHR42085">
    <property type="entry name" value="F-BOX DOMAIN-CONTAINING PROTEIN"/>
    <property type="match status" value="1"/>
</dbReference>
<feature type="region of interest" description="Disordered" evidence="1">
    <location>
        <begin position="315"/>
        <end position="340"/>
    </location>
</feature>
<dbReference type="PANTHER" id="PTHR42085:SF1">
    <property type="entry name" value="F-BOX DOMAIN-CONTAINING PROTEIN"/>
    <property type="match status" value="1"/>
</dbReference>
<accession>A0A6G1JL48</accession>
<dbReference type="AlphaFoldDB" id="A0A6G1JL48"/>